<evidence type="ECO:0000259" key="2">
    <source>
        <dbReference type="PROSITE" id="PS50966"/>
    </source>
</evidence>
<proteinExistence type="predicted"/>
<dbReference type="Proteomes" id="UP001549366">
    <property type="component" value="Unassembled WGS sequence"/>
</dbReference>
<dbReference type="RefSeq" id="WP_354009280.1">
    <property type="nucleotide sequence ID" value="NZ_JBEWTA010000001.1"/>
</dbReference>
<reference evidence="3 4" key="1">
    <citation type="submission" date="2024-06" db="EMBL/GenBank/DDBJ databases">
        <title>Genomic Encyclopedia of Type Strains, Phase V (KMG-V): Genome sequencing to study the core and pangenomes of soil and plant-associated prokaryotes.</title>
        <authorList>
            <person name="Whitman W."/>
        </authorList>
    </citation>
    <scope>NUCLEOTIDE SEQUENCE [LARGE SCALE GENOMIC DNA]</scope>
    <source>
        <strain evidence="3 4">NE40</strain>
    </source>
</reference>
<evidence type="ECO:0000256" key="1">
    <source>
        <dbReference type="PROSITE-ProRule" id="PRU00325"/>
    </source>
</evidence>
<dbReference type="InterPro" id="IPR007527">
    <property type="entry name" value="Znf_SWIM"/>
</dbReference>
<feature type="domain" description="SWIM-type" evidence="2">
    <location>
        <begin position="56"/>
        <end position="93"/>
    </location>
</feature>
<name>A0ABV2SND4_9GAMM</name>
<dbReference type="EMBL" id="JBEWTB010000002">
    <property type="protein sequence ID" value="MET4759278.1"/>
    <property type="molecule type" value="Genomic_DNA"/>
</dbReference>
<protein>
    <submittedName>
        <fullName evidence="3">Zn finger protein</fullName>
    </submittedName>
</protein>
<evidence type="ECO:0000313" key="4">
    <source>
        <dbReference type="Proteomes" id="UP001549366"/>
    </source>
</evidence>
<keyword evidence="1" id="KW-0862">Zinc</keyword>
<evidence type="ECO:0000313" key="3">
    <source>
        <dbReference type="EMBL" id="MET4759278.1"/>
    </source>
</evidence>
<keyword evidence="4" id="KW-1185">Reference proteome</keyword>
<keyword evidence="1" id="KW-0479">Metal-binding</keyword>
<accession>A0ABV2SND4</accession>
<organism evidence="3 4">
    <name type="scientific">Endozoicomonas lisbonensis</name>
    <dbReference type="NCBI Taxonomy" id="3120522"/>
    <lineage>
        <taxon>Bacteria</taxon>
        <taxon>Pseudomonadati</taxon>
        <taxon>Pseudomonadota</taxon>
        <taxon>Gammaproteobacteria</taxon>
        <taxon>Oceanospirillales</taxon>
        <taxon>Endozoicomonadaceae</taxon>
        <taxon>Endozoicomonas</taxon>
    </lineage>
</organism>
<dbReference type="PROSITE" id="PS50966">
    <property type="entry name" value="ZF_SWIM"/>
    <property type="match status" value="1"/>
</dbReference>
<sequence>MNEFPDITDELLIKLAGKKAFALGQVCFEQGAVTALKTRGKKTTATVPPTSTNRGGQVKLHYTQKGIEGSCDCPESDGIDFCEHCVAAALALRARQSKPTLKKSAKPVEVLTRYFERQSKEDLLQTLVQVINGDKSLRQKWLLQADNALGRLDKDALRKRITSAIPFKRSIQRYHRVRKYFADMEKALATLQEPVQLLPAEEQLELVDYALERLDKATDMIDDSGGYRFTAIELLQAIYRSAFAKVSWTEQKKAKHLVQILTSNEYGFYGTVPDDYVESISPECVDLFYAAVRKQWDALPQWQGGDWQEKRQYSALQRVLEQALKHNDDIAGLIELRQKVVETPYDNIKLAKLNLQLQDYAQAQAWLDKIQGTPLANSAGAQKIQQEILMGTGQPGLALEQQWRTFRTHRDLEEYKALKVMAVRSGDQRNWYQKAETFLEQEISALDDGYFERYQKQDLINLLGWIYLEEEDSEKLWNLINQTAIDLNIDPNLLRIVGRRSVHSPQKALSCYRRIVHFHVSSGNNEGYRNAITLLQELHELLPGGEHAHSLKALLQEVRVKYRIKRNFMAWLDEAFPLEPSAV</sequence>
<gene>
    <name evidence="3" type="ORF">V5J35_004470</name>
</gene>
<comment type="caution">
    <text evidence="3">The sequence shown here is derived from an EMBL/GenBank/DDBJ whole genome shotgun (WGS) entry which is preliminary data.</text>
</comment>
<keyword evidence="1" id="KW-0863">Zinc-finger</keyword>